<protein>
    <submittedName>
        <fullName evidence="6">HTH-type transcriptional regulator YobS</fullName>
    </submittedName>
</protein>
<keyword evidence="7" id="KW-1185">Reference proteome</keyword>
<feature type="DNA-binding region" description="H-T-H motif" evidence="4">
    <location>
        <begin position="21"/>
        <end position="40"/>
    </location>
</feature>
<accession>A0ABN5ADV7</accession>
<dbReference type="Pfam" id="PF13305">
    <property type="entry name" value="TetR_C_33"/>
    <property type="match status" value="1"/>
</dbReference>
<dbReference type="InterPro" id="IPR025996">
    <property type="entry name" value="MT1864/Rv1816-like_C"/>
</dbReference>
<dbReference type="Gene3D" id="1.10.10.60">
    <property type="entry name" value="Homeodomain-like"/>
    <property type="match status" value="1"/>
</dbReference>
<dbReference type="EMBL" id="CP021920">
    <property type="protein sequence ID" value="ASB88946.1"/>
    <property type="molecule type" value="Genomic_DNA"/>
</dbReference>
<dbReference type="SUPFAM" id="SSF46689">
    <property type="entry name" value="Homeodomain-like"/>
    <property type="match status" value="1"/>
</dbReference>
<sequence>MQTILEAAAELADQEGVHGLTLASISKKLNVRPPSLYNHIEGLGGIRTELAVWGLTSLYEEMAISIQGAQKDEAVCNMARAYIDFAKKRPGLYAATLLKPAGEDKRIEEAGGQIVNLALSVLKPYDLDSVSAIHAVRGLRSIMHGFAALMQNRAFGLPYDIEDSLEMAICAFLAGLDTCRKHRRQDI</sequence>
<evidence type="ECO:0000313" key="7">
    <source>
        <dbReference type="Proteomes" id="UP000196877"/>
    </source>
</evidence>
<dbReference type="Pfam" id="PF00440">
    <property type="entry name" value="TetR_N"/>
    <property type="match status" value="1"/>
</dbReference>
<reference evidence="6 7" key="1">
    <citation type="submission" date="2017-06" db="EMBL/GenBank/DDBJ databases">
        <title>Genome sequence of Bacillus sonorensis strain SRCM101395.</title>
        <authorList>
            <person name="Cho S.H."/>
        </authorList>
    </citation>
    <scope>NUCLEOTIDE SEQUENCE [LARGE SCALE GENOMIC DNA]</scope>
    <source>
        <strain evidence="6 7">SRCM101395</strain>
    </source>
</reference>
<evidence type="ECO:0000256" key="3">
    <source>
        <dbReference type="ARBA" id="ARBA00023163"/>
    </source>
</evidence>
<dbReference type="PROSITE" id="PS50977">
    <property type="entry name" value="HTH_TETR_2"/>
    <property type="match status" value="1"/>
</dbReference>
<dbReference type="InterPro" id="IPR009057">
    <property type="entry name" value="Homeodomain-like_sf"/>
</dbReference>
<organism evidence="6 7">
    <name type="scientific">Bacillus sonorensis</name>
    <dbReference type="NCBI Taxonomy" id="119858"/>
    <lineage>
        <taxon>Bacteria</taxon>
        <taxon>Bacillati</taxon>
        <taxon>Bacillota</taxon>
        <taxon>Bacilli</taxon>
        <taxon>Bacillales</taxon>
        <taxon>Bacillaceae</taxon>
        <taxon>Bacillus</taxon>
    </lineage>
</organism>
<dbReference type="Gene3D" id="1.10.357.10">
    <property type="entry name" value="Tetracycline Repressor, domain 2"/>
    <property type="match status" value="1"/>
</dbReference>
<keyword evidence="3" id="KW-0804">Transcription</keyword>
<evidence type="ECO:0000256" key="1">
    <source>
        <dbReference type="ARBA" id="ARBA00023015"/>
    </source>
</evidence>
<keyword evidence="2 4" id="KW-0238">DNA-binding</keyword>
<evidence type="ECO:0000256" key="2">
    <source>
        <dbReference type="ARBA" id="ARBA00023125"/>
    </source>
</evidence>
<dbReference type="Proteomes" id="UP000196877">
    <property type="component" value="Chromosome"/>
</dbReference>
<dbReference type="InterPro" id="IPR001647">
    <property type="entry name" value="HTH_TetR"/>
</dbReference>
<evidence type="ECO:0000256" key="4">
    <source>
        <dbReference type="PROSITE-ProRule" id="PRU00335"/>
    </source>
</evidence>
<keyword evidence="1" id="KW-0805">Transcription regulation</keyword>
<proteinExistence type="predicted"/>
<dbReference type="SUPFAM" id="SSF48498">
    <property type="entry name" value="Tetracyclin repressor-like, C-terminal domain"/>
    <property type="match status" value="1"/>
</dbReference>
<gene>
    <name evidence="6" type="ORF">S101395_02439</name>
</gene>
<feature type="domain" description="HTH tetR-type" evidence="5">
    <location>
        <begin position="1"/>
        <end position="58"/>
    </location>
</feature>
<evidence type="ECO:0000313" key="6">
    <source>
        <dbReference type="EMBL" id="ASB88946.1"/>
    </source>
</evidence>
<evidence type="ECO:0000259" key="5">
    <source>
        <dbReference type="PROSITE" id="PS50977"/>
    </source>
</evidence>
<dbReference type="InterPro" id="IPR036271">
    <property type="entry name" value="Tet_transcr_reg_TetR-rel_C_sf"/>
</dbReference>
<name>A0ABN5ADV7_9BACI</name>